<organism evidence="3 4">
    <name type="scientific">Halonotius terrestris</name>
    <dbReference type="NCBI Taxonomy" id="2487750"/>
    <lineage>
        <taxon>Archaea</taxon>
        <taxon>Methanobacteriati</taxon>
        <taxon>Methanobacteriota</taxon>
        <taxon>Stenosarchaea group</taxon>
        <taxon>Halobacteria</taxon>
        <taxon>Halobacteriales</taxon>
        <taxon>Haloferacaceae</taxon>
        <taxon>Halonotius</taxon>
    </lineage>
</organism>
<dbReference type="PANTHER" id="PTHR19136:SF86">
    <property type="entry name" value="ADENOSYLCOBINAMIDE-PHOSPHATE GUANYLYLTRANSFERASE"/>
    <property type="match status" value="1"/>
</dbReference>
<reference evidence="3" key="1">
    <citation type="submission" date="2019-02" db="EMBL/GenBank/DDBJ databases">
        <title>Halonotius sp. a new haloarchaeum isolated from saline soil.</title>
        <authorList>
            <person name="Duran-Viseras A."/>
            <person name="Sanchez-Porro C."/>
            <person name="Ventosa A."/>
        </authorList>
    </citation>
    <scope>NUCLEOTIDE SEQUENCE</scope>
    <source>
        <strain evidence="3">F15B</strain>
    </source>
</reference>
<evidence type="ECO:0000256" key="1">
    <source>
        <dbReference type="ARBA" id="ARBA00022679"/>
    </source>
</evidence>
<evidence type="ECO:0000259" key="2">
    <source>
        <dbReference type="Pfam" id="PF12804"/>
    </source>
</evidence>
<dbReference type="Pfam" id="PF12804">
    <property type="entry name" value="NTP_transf_3"/>
    <property type="match status" value="1"/>
</dbReference>
<dbReference type="InterPro" id="IPR029044">
    <property type="entry name" value="Nucleotide-diphossugar_trans"/>
</dbReference>
<proteinExistence type="predicted"/>
<dbReference type="InterPro" id="IPR025877">
    <property type="entry name" value="MobA-like_NTP_Trfase"/>
</dbReference>
<gene>
    <name evidence="3" type="ORF">EGH24_02605</name>
</gene>
<dbReference type="GO" id="GO:0016779">
    <property type="term" value="F:nucleotidyltransferase activity"/>
    <property type="evidence" value="ECO:0007669"/>
    <property type="project" value="TreeGrafter"/>
</dbReference>
<comment type="caution">
    <text evidence="3">The sequence shown here is derived from an EMBL/GenBank/DDBJ whole genome shotgun (WGS) entry which is preliminary data.</text>
</comment>
<name>A0A8J8TE66_9EURY</name>
<dbReference type="Gene3D" id="3.90.550.10">
    <property type="entry name" value="Spore Coat Polysaccharide Biosynthesis Protein SpsA, Chain A"/>
    <property type="match status" value="1"/>
</dbReference>
<dbReference type="AlphaFoldDB" id="A0A8J8TE66"/>
<evidence type="ECO:0000313" key="3">
    <source>
        <dbReference type="EMBL" id="TQQ83874.1"/>
    </source>
</evidence>
<dbReference type="Proteomes" id="UP000705823">
    <property type="component" value="Unassembled WGS sequence"/>
</dbReference>
<dbReference type="SUPFAM" id="SSF53448">
    <property type="entry name" value="Nucleotide-diphospho-sugar transferases"/>
    <property type="match status" value="1"/>
</dbReference>
<dbReference type="EMBL" id="RKLU01000001">
    <property type="protein sequence ID" value="TQQ83874.1"/>
    <property type="molecule type" value="Genomic_DNA"/>
</dbReference>
<protein>
    <submittedName>
        <fullName evidence="3">Cobalamin biosynthesis protein CobY</fullName>
    </submittedName>
</protein>
<keyword evidence="4" id="KW-1185">Reference proteome</keyword>
<dbReference type="PANTHER" id="PTHR19136">
    <property type="entry name" value="MOLYBDENUM COFACTOR GUANYLYLTRANSFERASE"/>
    <property type="match status" value="1"/>
</dbReference>
<feature type="domain" description="MobA-like NTP transferase" evidence="2">
    <location>
        <begin position="2"/>
        <end position="123"/>
    </location>
</feature>
<keyword evidence="1" id="KW-0808">Transferase</keyword>
<evidence type="ECO:0000313" key="4">
    <source>
        <dbReference type="Proteomes" id="UP000705823"/>
    </source>
</evidence>
<accession>A0A8J8TE66</accession>
<sequence length="187" mass="19284">MCGGEGSRLRPAVGDTEKPLVEVGDEPMIDRVVAALQASSLTTVAAAVSPATPETAAHLVGLEGIECIETAGEGYVADLREALARLDTPTVTVAADLPLVTANHVDRAVAIAAGDSLTVCVPASLAADLGVSAETTIDHDGESVVPTGLNVVGDGVERTVVWQDNRLAYNVNRPGDLRAVEAWLDHQ</sequence>
<dbReference type="OrthoDB" id="9782at2157"/>